<dbReference type="InParanoid" id="A0A4R2PQ19"/>
<organism evidence="2 3">
    <name type="scientific">Rhodothalassium salexigens DSM 2132</name>
    <dbReference type="NCBI Taxonomy" id="1188247"/>
    <lineage>
        <taxon>Bacteria</taxon>
        <taxon>Pseudomonadati</taxon>
        <taxon>Pseudomonadota</taxon>
        <taxon>Alphaproteobacteria</taxon>
        <taxon>Rhodothalassiales</taxon>
        <taxon>Rhodothalassiaceae</taxon>
        <taxon>Rhodothalassium</taxon>
    </lineage>
</organism>
<dbReference type="AlphaFoldDB" id="A0A4R2PQ19"/>
<name>A0A4R2PQ19_RHOSA</name>
<evidence type="ECO:0000313" key="2">
    <source>
        <dbReference type="EMBL" id="TCP37883.1"/>
    </source>
</evidence>
<gene>
    <name evidence="2" type="ORF">EV659_102291</name>
</gene>
<evidence type="ECO:0000256" key="1">
    <source>
        <dbReference type="SAM" id="MobiDB-lite"/>
    </source>
</evidence>
<accession>A0A4R2PQ19</accession>
<keyword evidence="3" id="KW-1185">Reference proteome</keyword>
<feature type="region of interest" description="Disordered" evidence="1">
    <location>
        <begin position="1"/>
        <end position="29"/>
    </location>
</feature>
<dbReference type="Proteomes" id="UP000295399">
    <property type="component" value="Unassembled WGS sequence"/>
</dbReference>
<evidence type="ECO:0000313" key="3">
    <source>
        <dbReference type="Proteomes" id="UP000295399"/>
    </source>
</evidence>
<sequence length="183" mass="18891">MTPSHQAPSELGHGRSSGPAAPVPTVGADARRDVRLGARDHARAAGPDAGAVAGAHARPRAGVYRSTGRVRTRLAGAGLGLAALASLGGCIHVEGDVPQARYTADKASVLLDEGDYLVTIERPAADRKAGGRLIDQLLGDARERGCSTVSVNSYRRLVRIDGRGDDVYGVRLVLSCPTSPGPL</sequence>
<proteinExistence type="predicted"/>
<reference evidence="2 3" key="1">
    <citation type="submission" date="2019-03" db="EMBL/GenBank/DDBJ databases">
        <title>Genomic Encyclopedia of Type Strains, Phase IV (KMG-IV): sequencing the most valuable type-strain genomes for metagenomic binning, comparative biology and taxonomic classification.</title>
        <authorList>
            <person name="Goeker M."/>
        </authorList>
    </citation>
    <scope>NUCLEOTIDE SEQUENCE [LARGE SCALE GENOMIC DNA]</scope>
    <source>
        <strain evidence="2 3">DSM 2132</strain>
    </source>
</reference>
<protein>
    <submittedName>
        <fullName evidence="2">Uncharacterized protein</fullName>
    </submittedName>
</protein>
<dbReference type="EMBL" id="SLXO01000002">
    <property type="protein sequence ID" value="TCP37883.1"/>
    <property type="molecule type" value="Genomic_DNA"/>
</dbReference>
<comment type="caution">
    <text evidence="2">The sequence shown here is derived from an EMBL/GenBank/DDBJ whole genome shotgun (WGS) entry which is preliminary data.</text>
</comment>